<dbReference type="InterPro" id="IPR022742">
    <property type="entry name" value="Hydrolase_4"/>
</dbReference>
<reference evidence="2 3" key="1">
    <citation type="submission" date="2016-10" db="EMBL/GenBank/DDBJ databases">
        <authorList>
            <person name="de Groot N.N."/>
        </authorList>
    </citation>
    <scope>NUCLEOTIDE SEQUENCE [LARGE SCALE GENOMIC DNA]</scope>
    <source>
        <strain evidence="2 3">CGMCC 1.10434</strain>
    </source>
</reference>
<keyword evidence="3" id="KW-1185">Reference proteome</keyword>
<dbReference type="Proteomes" id="UP000199300">
    <property type="component" value="Unassembled WGS sequence"/>
</dbReference>
<proteinExistence type="predicted"/>
<dbReference type="STRING" id="872970.SAMN04488134_102235"/>
<dbReference type="InterPro" id="IPR029058">
    <property type="entry name" value="AB_hydrolase_fold"/>
</dbReference>
<gene>
    <name evidence="2" type="ORF">SAMN04488134_102235</name>
</gene>
<dbReference type="InterPro" id="IPR053145">
    <property type="entry name" value="AB_hydrolase_Est10"/>
</dbReference>
<evidence type="ECO:0000313" key="3">
    <source>
        <dbReference type="Proteomes" id="UP000199300"/>
    </source>
</evidence>
<dbReference type="Pfam" id="PF12146">
    <property type="entry name" value="Hydrolase_4"/>
    <property type="match status" value="1"/>
</dbReference>
<protein>
    <recommendedName>
        <fullName evidence="1">Serine aminopeptidase S33 domain-containing protein</fullName>
    </recommendedName>
</protein>
<dbReference type="Gene3D" id="3.40.50.1820">
    <property type="entry name" value="alpha/beta hydrolase"/>
    <property type="match status" value="1"/>
</dbReference>
<evidence type="ECO:0000259" key="1">
    <source>
        <dbReference type="Pfam" id="PF12146"/>
    </source>
</evidence>
<evidence type="ECO:0000313" key="2">
    <source>
        <dbReference type="EMBL" id="SEN90232.1"/>
    </source>
</evidence>
<dbReference type="PANTHER" id="PTHR43265:SF1">
    <property type="entry name" value="ESTERASE ESTD"/>
    <property type="match status" value="1"/>
</dbReference>
<dbReference type="EMBL" id="FODJ01000002">
    <property type="protein sequence ID" value="SEN90232.1"/>
    <property type="molecule type" value="Genomic_DNA"/>
</dbReference>
<dbReference type="OrthoDB" id="9809549at2"/>
<dbReference type="GO" id="GO:0052689">
    <property type="term" value="F:carboxylic ester hydrolase activity"/>
    <property type="evidence" value="ECO:0007669"/>
    <property type="project" value="TreeGrafter"/>
</dbReference>
<dbReference type="SUPFAM" id="SSF53474">
    <property type="entry name" value="alpha/beta-Hydrolases"/>
    <property type="match status" value="1"/>
</dbReference>
<accession>A0A1H8KB49</accession>
<feature type="domain" description="Serine aminopeptidase S33" evidence="1">
    <location>
        <begin position="44"/>
        <end position="264"/>
    </location>
</feature>
<sequence>MNVAEAMLINVKDAVLMGTLYKPANLTTYPVTVILHAANLGERKSKFYVHLREMLTSSGMGVFIYDRRGSGESTGTFKTCSFYDLADDALAAIAMLKKKEEIKAIGLYGISQGGWIASLVASRGKDVTFLIMVSTPAVSPAKQMIYAAACSLTEAGFSEKVIQEATSLREMVDRYFRGHLEKEDVQAALKKRLAEDWYAHAYLPLNATLPAKVTESKWYYELDFQPLDCFNTITVPSLFIFGEKDIYVPVQVSIKLFKETTKGKEATFLSYLDVDHFMNEDLNGISRMYQSDLIAWLSPLTI</sequence>
<dbReference type="RefSeq" id="WP_091495490.1">
    <property type="nucleotide sequence ID" value="NZ_FODJ01000002.1"/>
</dbReference>
<dbReference type="PANTHER" id="PTHR43265">
    <property type="entry name" value="ESTERASE ESTD"/>
    <property type="match status" value="1"/>
</dbReference>
<name>A0A1H8KB49_9BACI</name>
<organism evidence="2 3">
    <name type="scientific">Amphibacillus marinus</name>
    <dbReference type="NCBI Taxonomy" id="872970"/>
    <lineage>
        <taxon>Bacteria</taxon>
        <taxon>Bacillati</taxon>
        <taxon>Bacillota</taxon>
        <taxon>Bacilli</taxon>
        <taxon>Bacillales</taxon>
        <taxon>Bacillaceae</taxon>
        <taxon>Amphibacillus</taxon>
    </lineage>
</organism>
<dbReference type="AlphaFoldDB" id="A0A1H8KB49"/>